<proteinExistence type="predicted"/>
<organism evidence="2 3">
    <name type="scientific">Acer negundo</name>
    <name type="common">Box elder</name>
    <dbReference type="NCBI Taxonomy" id="4023"/>
    <lineage>
        <taxon>Eukaryota</taxon>
        <taxon>Viridiplantae</taxon>
        <taxon>Streptophyta</taxon>
        <taxon>Embryophyta</taxon>
        <taxon>Tracheophyta</taxon>
        <taxon>Spermatophyta</taxon>
        <taxon>Magnoliopsida</taxon>
        <taxon>eudicotyledons</taxon>
        <taxon>Gunneridae</taxon>
        <taxon>Pentapetalae</taxon>
        <taxon>rosids</taxon>
        <taxon>malvids</taxon>
        <taxon>Sapindales</taxon>
        <taxon>Sapindaceae</taxon>
        <taxon>Hippocastanoideae</taxon>
        <taxon>Acereae</taxon>
        <taxon>Acer</taxon>
    </lineage>
</organism>
<feature type="coiled-coil region" evidence="1">
    <location>
        <begin position="188"/>
        <end position="215"/>
    </location>
</feature>
<dbReference type="AlphaFoldDB" id="A0AAD5NHX5"/>
<dbReference type="PANTHER" id="PTHR36362:SF3">
    <property type="entry name" value="PROTEIN HOOK HOMOLOG 3-LIKE"/>
    <property type="match status" value="1"/>
</dbReference>
<reference evidence="2" key="2">
    <citation type="submission" date="2023-02" db="EMBL/GenBank/DDBJ databases">
        <authorList>
            <person name="Swenson N.G."/>
            <person name="Wegrzyn J.L."/>
            <person name="Mcevoy S.L."/>
        </authorList>
    </citation>
    <scope>NUCLEOTIDE SEQUENCE</scope>
    <source>
        <strain evidence="2">91603</strain>
        <tissue evidence="2">Leaf</tissue>
    </source>
</reference>
<name>A0AAD5NHX5_ACENE</name>
<reference evidence="2" key="1">
    <citation type="journal article" date="2022" name="Plant J.">
        <title>Strategies of tolerance reflected in two North American maple genomes.</title>
        <authorList>
            <person name="McEvoy S.L."/>
            <person name="Sezen U.U."/>
            <person name="Trouern-Trend A."/>
            <person name="McMahon S.M."/>
            <person name="Schaberg P.G."/>
            <person name="Yang J."/>
            <person name="Wegrzyn J.L."/>
            <person name="Swenson N.G."/>
        </authorList>
    </citation>
    <scope>NUCLEOTIDE SEQUENCE</scope>
    <source>
        <strain evidence="2">91603</strain>
    </source>
</reference>
<dbReference type="PANTHER" id="PTHR36362">
    <property type="entry name" value="DNA-DIRECTED RNA POLYMERASE SUBUNIT BETA"/>
    <property type="match status" value="1"/>
</dbReference>
<keyword evidence="1" id="KW-0175">Coiled coil</keyword>
<keyword evidence="3" id="KW-1185">Reference proteome</keyword>
<sequence>MEEEKAIWASKEKASVEAIEVGAKGMLEVRNELESCREECKVLRERLTHSERSAEWEKKCRPVASLLLVVILCMEKALEIDQLRNDLKGADFESNQYQEMLKSKLETLSLELHHAHEKVDTLQKELSCLSTEREDLLAQIRKSDIGSDQSNDFQNVKNLLLVMTKERDSLVTQTEAQQRHVVEVELLRKHCNDELSEAKVQVEKLTSTISDMEIKKHKVSFIKYIQVVCPNETYNRPIVFFTVNAPAFLKQDEVYDKKEKAKLRMRLRGTQAQLDAFRLRYKLAVDESDVMNKKFEEASASLKDRLASKGIEVLNLKKRFAAAIGQE</sequence>
<evidence type="ECO:0000313" key="2">
    <source>
        <dbReference type="EMBL" id="KAI9157397.1"/>
    </source>
</evidence>
<dbReference type="GO" id="GO:0012505">
    <property type="term" value="C:endomembrane system"/>
    <property type="evidence" value="ECO:0007669"/>
    <property type="project" value="TreeGrafter"/>
</dbReference>
<feature type="coiled-coil region" evidence="1">
    <location>
        <begin position="105"/>
        <end position="139"/>
    </location>
</feature>
<comment type="caution">
    <text evidence="2">The sequence shown here is derived from an EMBL/GenBank/DDBJ whole genome shotgun (WGS) entry which is preliminary data.</text>
</comment>
<evidence type="ECO:0000256" key="1">
    <source>
        <dbReference type="SAM" id="Coils"/>
    </source>
</evidence>
<gene>
    <name evidence="2" type="ORF">LWI28_021888</name>
</gene>
<protein>
    <submittedName>
        <fullName evidence="2">Uncharacterized protein</fullName>
    </submittedName>
</protein>
<accession>A0AAD5NHX5</accession>
<dbReference type="Proteomes" id="UP001064489">
    <property type="component" value="Chromosome 12"/>
</dbReference>
<evidence type="ECO:0000313" key="3">
    <source>
        <dbReference type="Proteomes" id="UP001064489"/>
    </source>
</evidence>
<dbReference type="EMBL" id="JAJSOW010000107">
    <property type="protein sequence ID" value="KAI9157397.1"/>
    <property type="molecule type" value="Genomic_DNA"/>
</dbReference>
<feature type="coiled-coil region" evidence="1">
    <location>
        <begin position="26"/>
        <end position="53"/>
    </location>
</feature>